<dbReference type="Gene3D" id="1.10.10.790">
    <property type="entry name" value="Surp module"/>
    <property type="match status" value="1"/>
</dbReference>
<evidence type="ECO:0000313" key="3">
    <source>
        <dbReference type="EMBL" id="CAG8720209.1"/>
    </source>
</evidence>
<dbReference type="SUPFAM" id="SSF109905">
    <property type="entry name" value="Surp module (SWAP domain)"/>
    <property type="match status" value="1"/>
</dbReference>
<dbReference type="GO" id="GO:0045292">
    <property type="term" value="P:mRNA cis splicing, via spliceosome"/>
    <property type="evidence" value="ECO:0007669"/>
    <property type="project" value="InterPro"/>
</dbReference>
<dbReference type="GO" id="GO:0071004">
    <property type="term" value="C:U2-type prespliceosome"/>
    <property type="evidence" value="ECO:0007669"/>
    <property type="project" value="TreeGrafter"/>
</dbReference>
<feature type="non-terminal residue" evidence="3">
    <location>
        <position position="149"/>
    </location>
</feature>
<accession>A0A9N9I4F3</accession>
<evidence type="ECO:0000256" key="1">
    <source>
        <dbReference type="SAM" id="MobiDB-lite"/>
    </source>
</evidence>
<dbReference type="InterPro" id="IPR045146">
    <property type="entry name" value="SF3A1"/>
</dbReference>
<dbReference type="SMART" id="SM00648">
    <property type="entry name" value="SWAP"/>
    <property type="match status" value="1"/>
</dbReference>
<dbReference type="Pfam" id="PF01805">
    <property type="entry name" value="Surp"/>
    <property type="match status" value="1"/>
</dbReference>
<name>A0A9N9I4F3_9GLOM</name>
<feature type="domain" description="SURP motif" evidence="2">
    <location>
        <begin position="83"/>
        <end position="125"/>
    </location>
</feature>
<dbReference type="AlphaFoldDB" id="A0A9N9I4F3"/>
<dbReference type="EMBL" id="CAJVPV010022211">
    <property type="protein sequence ID" value="CAG8720209.1"/>
    <property type="molecule type" value="Genomic_DNA"/>
</dbReference>
<dbReference type="PROSITE" id="PS50128">
    <property type="entry name" value="SURP"/>
    <property type="match status" value="1"/>
</dbReference>
<feature type="compositionally biased region" description="Polar residues" evidence="1">
    <location>
        <begin position="51"/>
        <end position="69"/>
    </location>
</feature>
<dbReference type="FunFam" id="1.10.10.790:FF:000002">
    <property type="entry name" value="Splicing factor 3A subunit 1"/>
    <property type="match status" value="1"/>
</dbReference>
<keyword evidence="4" id="KW-1185">Reference proteome</keyword>
<evidence type="ECO:0000313" key="4">
    <source>
        <dbReference type="Proteomes" id="UP000789342"/>
    </source>
</evidence>
<dbReference type="GO" id="GO:0071013">
    <property type="term" value="C:catalytic step 2 spliceosome"/>
    <property type="evidence" value="ECO:0007669"/>
    <property type="project" value="TreeGrafter"/>
</dbReference>
<sequence length="149" mass="16406">DNDCGGGTSDEVISSADEESGGDDSSTVKDSKKRRMINESNSSNSKSGSSTYVQSNQMNSGTSKTQQQKFCVVVVPPPDLKAIIDKMSAYVAKNGQSLEAKVREKHIDDPRFSFLLPWNEFHPYYKKKIQDEKLTFDSVENGPAKTSDS</sequence>
<gene>
    <name evidence="3" type="ORF">AMORRO_LOCUS13292</name>
</gene>
<dbReference type="GO" id="GO:0003723">
    <property type="term" value="F:RNA binding"/>
    <property type="evidence" value="ECO:0007669"/>
    <property type="project" value="InterPro"/>
</dbReference>
<feature type="compositionally biased region" description="Low complexity" evidence="1">
    <location>
        <begin position="38"/>
        <end position="50"/>
    </location>
</feature>
<dbReference type="OrthoDB" id="447637at2759"/>
<reference evidence="3" key="1">
    <citation type="submission" date="2021-06" db="EMBL/GenBank/DDBJ databases">
        <authorList>
            <person name="Kallberg Y."/>
            <person name="Tangrot J."/>
            <person name="Rosling A."/>
        </authorList>
    </citation>
    <scope>NUCLEOTIDE SEQUENCE</scope>
    <source>
        <strain evidence="3">CL551</strain>
    </source>
</reference>
<dbReference type="PANTHER" id="PTHR15316:SF1">
    <property type="entry name" value="SPLICING FACTOR 3A SUBUNIT 1"/>
    <property type="match status" value="1"/>
</dbReference>
<dbReference type="GO" id="GO:0005686">
    <property type="term" value="C:U2 snRNP"/>
    <property type="evidence" value="ECO:0007669"/>
    <property type="project" value="TreeGrafter"/>
</dbReference>
<dbReference type="GO" id="GO:0000381">
    <property type="term" value="P:regulation of alternative mRNA splicing, via spliceosome"/>
    <property type="evidence" value="ECO:0007669"/>
    <property type="project" value="TreeGrafter"/>
</dbReference>
<dbReference type="InterPro" id="IPR000061">
    <property type="entry name" value="Surp"/>
</dbReference>
<dbReference type="Proteomes" id="UP000789342">
    <property type="component" value="Unassembled WGS sequence"/>
</dbReference>
<feature type="region of interest" description="Disordered" evidence="1">
    <location>
        <begin position="1"/>
        <end position="69"/>
    </location>
</feature>
<dbReference type="PANTHER" id="PTHR15316">
    <property type="entry name" value="SPLICEOSOME ASSOCIATED PROTEIN 114/SWAP SPLICING FACTOR-RELATED"/>
    <property type="match status" value="1"/>
</dbReference>
<comment type="caution">
    <text evidence="3">The sequence shown here is derived from an EMBL/GenBank/DDBJ whole genome shotgun (WGS) entry which is preliminary data.</text>
</comment>
<dbReference type="InterPro" id="IPR035967">
    <property type="entry name" value="SWAP/Surp_sf"/>
</dbReference>
<organism evidence="3 4">
    <name type="scientific">Acaulospora morrowiae</name>
    <dbReference type="NCBI Taxonomy" id="94023"/>
    <lineage>
        <taxon>Eukaryota</taxon>
        <taxon>Fungi</taxon>
        <taxon>Fungi incertae sedis</taxon>
        <taxon>Mucoromycota</taxon>
        <taxon>Glomeromycotina</taxon>
        <taxon>Glomeromycetes</taxon>
        <taxon>Diversisporales</taxon>
        <taxon>Acaulosporaceae</taxon>
        <taxon>Acaulospora</taxon>
    </lineage>
</organism>
<evidence type="ECO:0000259" key="2">
    <source>
        <dbReference type="PROSITE" id="PS50128"/>
    </source>
</evidence>
<proteinExistence type="predicted"/>
<protein>
    <submittedName>
        <fullName evidence="3">15302_t:CDS:1</fullName>
    </submittedName>
</protein>